<protein>
    <submittedName>
        <fullName evidence="2">Uncharacterized protein</fullName>
    </submittedName>
</protein>
<name>A0AAN7TU71_9MYCE</name>
<reference evidence="2 3" key="1">
    <citation type="submission" date="2023-11" db="EMBL/GenBank/DDBJ databases">
        <title>Dfirmibasis_genome.</title>
        <authorList>
            <person name="Edelbroek B."/>
            <person name="Kjellin J."/>
            <person name="Jerlstrom-Hultqvist J."/>
            <person name="Soderbom F."/>
        </authorList>
    </citation>
    <scope>NUCLEOTIDE SEQUENCE [LARGE SCALE GENOMIC DNA]</scope>
    <source>
        <strain evidence="2 3">TNS-C-14</strain>
    </source>
</reference>
<dbReference type="EMBL" id="JAVFKY010000005">
    <property type="protein sequence ID" value="KAK5575473.1"/>
    <property type="molecule type" value="Genomic_DNA"/>
</dbReference>
<feature type="region of interest" description="Disordered" evidence="1">
    <location>
        <begin position="76"/>
        <end position="107"/>
    </location>
</feature>
<gene>
    <name evidence="2" type="ORF">RB653_006606</name>
</gene>
<dbReference type="AlphaFoldDB" id="A0AAN7TU71"/>
<evidence type="ECO:0000313" key="2">
    <source>
        <dbReference type="EMBL" id="KAK5575473.1"/>
    </source>
</evidence>
<accession>A0AAN7TU71</accession>
<organism evidence="2 3">
    <name type="scientific">Dictyostelium firmibasis</name>
    <dbReference type="NCBI Taxonomy" id="79012"/>
    <lineage>
        <taxon>Eukaryota</taxon>
        <taxon>Amoebozoa</taxon>
        <taxon>Evosea</taxon>
        <taxon>Eumycetozoa</taxon>
        <taxon>Dictyostelia</taxon>
        <taxon>Dictyosteliales</taxon>
        <taxon>Dictyosteliaceae</taxon>
        <taxon>Dictyostelium</taxon>
    </lineage>
</organism>
<sequence length="107" mass="12241">MTSIIGKVITQVFIEFNESIGKEAIFFLTHLISECTNFEDMKEEFKLFCKENSLIEKDSDIDKTFRQMINDLKEKKDELPLSSDHPIIQSSSPVLPSPSLSVDNNNK</sequence>
<feature type="compositionally biased region" description="Low complexity" evidence="1">
    <location>
        <begin position="90"/>
        <end position="107"/>
    </location>
</feature>
<keyword evidence="3" id="KW-1185">Reference proteome</keyword>
<evidence type="ECO:0000313" key="3">
    <source>
        <dbReference type="Proteomes" id="UP001344447"/>
    </source>
</evidence>
<proteinExistence type="predicted"/>
<comment type="caution">
    <text evidence="2">The sequence shown here is derived from an EMBL/GenBank/DDBJ whole genome shotgun (WGS) entry which is preliminary data.</text>
</comment>
<dbReference type="Proteomes" id="UP001344447">
    <property type="component" value="Unassembled WGS sequence"/>
</dbReference>
<evidence type="ECO:0000256" key="1">
    <source>
        <dbReference type="SAM" id="MobiDB-lite"/>
    </source>
</evidence>